<dbReference type="GO" id="GO:0061630">
    <property type="term" value="F:ubiquitin protein ligase activity"/>
    <property type="evidence" value="ECO:0007669"/>
    <property type="project" value="UniProtKB-EC"/>
</dbReference>
<evidence type="ECO:0000256" key="3">
    <source>
        <dbReference type="ARBA" id="ARBA00022723"/>
    </source>
</evidence>
<dbReference type="GeneTree" id="ENSGT00950000185118"/>
<keyword evidence="5 6" id="KW-0862">Zinc</keyword>
<evidence type="ECO:0000256" key="1">
    <source>
        <dbReference type="ARBA" id="ARBA00000900"/>
    </source>
</evidence>
<keyword evidence="3 6" id="KW-0479">Metal-binding</keyword>
<reference evidence="8" key="2">
    <citation type="submission" date="2025-09" db="UniProtKB">
        <authorList>
            <consortium name="Ensembl"/>
        </authorList>
    </citation>
    <scope>IDENTIFICATION</scope>
</reference>
<dbReference type="PANTHER" id="PTHR11224">
    <property type="entry name" value="MAKORIN-RELATED"/>
    <property type="match status" value="1"/>
</dbReference>
<dbReference type="GO" id="GO:0000209">
    <property type="term" value="P:protein polyubiquitination"/>
    <property type="evidence" value="ECO:0007669"/>
    <property type="project" value="InterPro"/>
</dbReference>
<dbReference type="AlphaFoldDB" id="A0A8C3VLA9"/>
<proteinExistence type="predicted"/>
<feature type="domain" description="C3H1-type" evidence="7">
    <location>
        <begin position="71"/>
        <end position="92"/>
    </location>
</feature>
<dbReference type="EC" id="2.3.2.27" evidence="2"/>
<keyword evidence="4 6" id="KW-0863">Zinc-finger</keyword>
<evidence type="ECO:0000256" key="5">
    <source>
        <dbReference type="ARBA" id="ARBA00022833"/>
    </source>
</evidence>
<dbReference type="GO" id="GO:0008270">
    <property type="term" value="F:zinc ion binding"/>
    <property type="evidence" value="ECO:0007669"/>
    <property type="project" value="UniProtKB-KW"/>
</dbReference>
<evidence type="ECO:0000259" key="7">
    <source>
        <dbReference type="PROSITE" id="PS50103"/>
    </source>
</evidence>
<protein>
    <recommendedName>
        <fullName evidence="2">RING-type E3 ubiquitin transferase</fullName>
        <ecNumber evidence="2">2.3.2.27</ecNumber>
    </recommendedName>
</protein>
<accession>A0A8C3VLA9</accession>
<sequence length="158" mass="16841">MEKAAASGTRATISGAEAAAASPTPIPAVTSLFLGDISGCGWTKQVTSGYSMHGVRKERDNCGYSHDLSDSRYGIVCKYFQRGYCIYRDRCRPMRRTWSSHLLSSTARTSCVASPCRWSMRKPTPVSATSGFSPTATTPTVSSVLASGGVLSNLTARS</sequence>
<name>A0A8C3VLA9_9CETA</name>
<keyword evidence="9" id="KW-1185">Reference proteome</keyword>
<evidence type="ECO:0000313" key="8">
    <source>
        <dbReference type="Ensembl" id="ENSCWAP00000000636.1"/>
    </source>
</evidence>
<dbReference type="PROSITE" id="PS50103">
    <property type="entry name" value="ZF_C3H1"/>
    <property type="match status" value="1"/>
</dbReference>
<comment type="catalytic activity">
    <reaction evidence="1">
        <text>S-ubiquitinyl-[E2 ubiquitin-conjugating enzyme]-L-cysteine + [acceptor protein]-L-lysine = [E2 ubiquitin-conjugating enzyme]-L-cysteine + N(6)-ubiquitinyl-[acceptor protein]-L-lysine.</text>
        <dbReference type="EC" id="2.3.2.27"/>
    </reaction>
</comment>
<evidence type="ECO:0000313" key="9">
    <source>
        <dbReference type="Proteomes" id="UP000694540"/>
    </source>
</evidence>
<feature type="zinc finger region" description="C3H1-type" evidence="6">
    <location>
        <begin position="71"/>
        <end position="92"/>
    </location>
</feature>
<evidence type="ECO:0000256" key="6">
    <source>
        <dbReference type="PROSITE-ProRule" id="PRU00723"/>
    </source>
</evidence>
<dbReference type="InterPro" id="IPR000571">
    <property type="entry name" value="Znf_CCCH"/>
</dbReference>
<dbReference type="Proteomes" id="UP000694540">
    <property type="component" value="Unplaced"/>
</dbReference>
<evidence type="ECO:0000256" key="2">
    <source>
        <dbReference type="ARBA" id="ARBA00012483"/>
    </source>
</evidence>
<evidence type="ECO:0000256" key="4">
    <source>
        <dbReference type="ARBA" id="ARBA00022771"/>
    </source>
</evidence>
<dbReference type="PANTHER" id="PTHR11224:SF10">
    <property type="entry name" value="IP09428P-RELATED"/>
    <property type="match status" value="1"/>
</dbReference>
<dbReference type="Ensembl" id="ENSCWAT00000000717.1">
    <property type="protein sequence ID" value="ENSCWAP00000000636.1"/>
    <property type="gene ID" value="ENSCWAG00000000562.1"/>
</dbReference>
<dbReference type="InterPro" id="IPR045072">
    <property type="entry name" value="MKRN-like"/>
</dbReference>
<organism evidence="8 9">
    <name type="scientific">Catagonus wagneri</name>
    <name type="common">Chacoan peccary</name>
    <dbReference type="NCBI Taxonomy" id="51154"/>
    <lineage>
        <taxon>Eukaryota</taxon>
        <taxon>Metazoa</taxon>
        <taxon>Chordata</taxon>
        <taxon>Craniata</taxon>
        <taxon>Vertebrata</taxon>
        <taxon>Euteleostomi</taxon>
        <taxon>Mammalia</taxon>
        <taxon>Eutheria</taxon>
        <taxon>Laurasiatheria</taxon>
        <taxon>Artiodactyla</taxon>
        <taxon>Suina</taxon>
        <taxon>Tayassuidae</taxon>
        <taxon>Catagonus</taxon>
    </lineage>
</organism>
<reference evidence="8" key="1">
    <citation type="submission" date="2025-08" db="UniProtKB">
        <authorList>
            <consortium name="Ensembl"/>
        </authorList>
    </citation>
    <scope>IDENTIFICATION</scope>
</reference>